<dbReference type="PANTHER" id="PTHR24300">
    <property type="entry name" value="CYTOCHROME P450 508A4-RELATED"/>
    <property type="match status" value="1"/>
</dbReference>
<keyword evidence="5" id="KW-0349">Heme</keyword>
<accession>E2B7S0</accession>
<evidence type="ECO:0000256" key="1">
    <source>
        <dbReference type="ARBA" id="ARBA00010617"/>
    </source>
</evidence>
<dbReference type="GO" id="GO:0008395">
    <property type="term" value="F:steroid hydroxylase activity"/>
    <property type="evidence" value="ECO:0007669"/>
    <property type="project" value="TreeGrafter"/>
</dbReference>
<dbReference type="AlphaFoldDB" id="E2B7S0"/>
<evidence type="ECO:0000256" key="4">
    <source>
        <dbReference type="ARBA" id="ARBA00023033"/>
    </source>
</evidence>
<dbReference type="GO" id="GO:0016712">
    <property type="term" value="F:oxidoreductase activity, acting on paired donors, with incorporation or reduction of molecular oxygen, reduced flavin or flavoprotein as one donor, and incorporation of one atom of oxygen"/>
    <property type="evidence" value="ECO:0007669"/>
    <property type="project" value="TreeGrafter"/>
</dbReference>
<sequence length="501" mass="57294">MVQQQQQQQQQPVAGRNLAHEEWCSLSASTPCLQERDRDIRHNGDYQTQQCLERHLIGLRIHKKLRSRGEETRSGRSDAEGPVSEDLESFRLAYVTASRLHVGKIADLQALFRASPTCLICAEGDLWKDQRRFAAGCLRNLGMVKFGFRRDKMEERILAVVNECLSKLSSRMADGGIDPLETLHHCMGNLMNDLVFGKIYEEDDETWRWLRHLQEEGVKHIGVAGPLNFLPFLRFLPRYGKMMESLIDGKLKSHRFYQTIIDEHRARPNKTDSFLAAFDKEMRNKTDAGDAGYFTRPQFHHLLSDIFGAGVDTTLTTLRWFLLFMAVYPDEQRKVSDELMGHLMGQRQPCLADRTVLIRLEAAISETQRLRSVTPVGIPHGTIQDTQIGDYDVPKGSMVIPLQWAIHTDPSYWHEPLSFKLERFIAQDGSLARPEAFLPFQTGKRMCVGDELARMILFLFAARILHTFVISMPPDTHVDLDGECGITLVPKPHRLLFTARQ</sequence>
<dbReference type="GO" id="GO:0005506">
    <property type="term" value="F:iron ion binding"/>
    <property type="evidence" value="ECO:0007669"/>
    <property type="project" value="InterPro"/>
</dbReference>
<name>E2B7S0_HARSA</name>
<dbReference type="Gene3D" id="1.10.630.10">
    <property type="entry name" value="Cytochrome P450"/>
    <property type="match status" value="1"/>
</dbReference>
<dbReference type="InterPro" id="IPR050182">
    <property type="entry name" value="Cytochrome_P450_fam2"/>
</dbReference>
<dbReference type="PRINTS" id="PR00385">
    <property type="entry name" value="P450"/>
</dbReference>
<dbReference type="OrthoDB" id="1844152at2759"/>
<dbReference type="Proteomes" id="UP000008237">
    <property type="component" value="Unassembled WGS sequence"/>
</dbReference>
<dbReference type="STRING" id="610380.E2B7S0"/>
<dbReference type="GO" id="GO:0020037">
    <property type="term" value="F:heme binding"/>
    <property type="evidence" value="ECO:0007669"/>
    <property type="project" value="InterPro"/>
</dbReference>
<dbReference type="EMBL" id="GL446201">
    <property type="protein sequence ID" value="EFN88283.1"/>
    <property type="molecule type" value="Genomic_DNA"/>
</dbReference>
<organism evidence="7">
    <name type="scientific">Harpegnathos saltator</name>
    <name type="common">Jerdon's jumping ant</name>
    <dbReference type="NCBI Taxonomy" id="610380"/>
    <lineage>
        <taxon>Eukaryota</taxon>
        <taxon>Metazoa</taxon>
        <taxon>Ecdysozoa</taxon>
        <taxon>Arthropoda</taxon>
        <taxon>Hexapoda</taxon>
        <taxon>Insecta</taxon>
        <taxon>Pterygota</taxon>
        <taxon>Neoptera</taxon>
        <taxon>Endopterygota</taxon>
        <taxon>Hymenoptera</taxon>
        <taxon>Apocrita</taxon>
        <taxon>Aculeata</taxon>
        <taxon>Formicoidea</taxon>
        <taxon>Formicidae</taxon>
        <taxon>Ponerinae</taxon>
        <taxon>Ponerini</taxon>
        <taxon>Harpegnathos</taxon>
    </lineage>
</organism>
<evidence type="ECO:0000256" key="5">
    <source>
        <dbReference type="PIRSR" id="PIRSR602401-1"/>
    </source>
</evidence>
<proteinExistence type="inferred from homology"/>
<dbReference type="GO" id="GO:0006805">
    <property type="term" value="P:xenobiotic metabolic process"/>
    <property type="evidence" value="ECO:0007669"/>
    <property type="project" value="TreeGrafter"/>
</dbReference>
<comment type="cofactor">
    <cofactor evidence="5">
        <name>heme</name>
        <dbReference type="ChEBI" id="CHEBI:30413"/>
    </cofactor>
</comment>
<dbReference type="SUPFAM" id="SSF48264">
    <property type="entry name" value="Cytochrome P450"/>
    <property type="match status" value="1"/>
</dbReference>
<keyword evidence="4" id="KW-0560">Oxidoreductase</keyword>
<feature type="binding site" description="axial binding residue" evidence="5">
    <location>
        <position position="447"/>
    </location>
    <ligand>
        <name>heme</name>
        <dbReference type="ChEBI" id="CHEBI:30413"/>
    </ligand>
    <ligandPart>
        <name>Fe</name>
        <dbReference type="ChEBI" id="CHEBI:18248"/>
    </ligandPart>
</feature>
<evidence type="ECO:0000313" key="7">
    <source>
        <dbReference type="Proteomes" id="UP000008237"/>
    </source>
</evidence>
<dbReference type="FunCoup" id="E2B7S0">
    <property type="interactions" value="12"/>
</dbReference>
<dbReference type="GO" id="GO:0005737">
    <property type="term" value="C:cytoplasm"/>
    <property type="evidence" value="ECO:0007669"/>
    <property type="project" value="TreeGrafter"/>
</dbReference>
<evidence type="ECO:0000256" key="3">
    <source>
        <dbReference type="ARBA" id="ARBA00023004"/>
    </source>
</evidence>
<protein>
    <submittedName>
        <fullName evidence="6">Cytochrome P450 306a1</fullName>
    </submittedName>
</protein>
<dbReference type="InterPro" id="IPR002401">
    <property type="entry name" value="Cyt_P450_E_grp-I"/>
</dbReference>
<dbReference type="Pfam" id="PF00067">
    <property type="entry name" value="p450"/>
    <property type="match status" value="1"/>
</dbReference>
<keyword evidence="3 5" id="KW-0408">Iron</keyword>
<keyword evidence="4" id="KW-0503">Monooxygenase</keyword>
<dbReference type="PANTHER" id="PTHR24300:SF403">
    <property type="entry name" value="CYTOCHROME P450 306A1"/>
    <property type="match status" value="1"/>
</dbReference>
<keyword evidence="7" id="KW-1185">Reference proteome</keyword>
<dbReference type="PRINTS" id="PR00463">
    <property type="entry name" value="EP450I"/>
</dbReference>
<comment type="similarity">
    <text evidence="1">Belongs to the cytochrome P450 family.</text>
</comment>
<dbReference type="InterPro" id="IPR036396">
    <property type="entry name" value="Cyt_P450_sf"/>
</dbReference>
<dbReference type="OMA" id="EHGRICK"/>
<dbReference type="InParanoid" id="E2B7S0"/>
<evidence type="ECO:0000313" key="6">
    <source>
        <dbReference type="EMBL" id="EFN88283.1"/>
    </source>
</evidence>
<dbReference type="InterPro" id="IPR001128">
    <property type="entry name" value="Cyt_P450"/>
</dbReference>
<reference evidence="6 7" key="1">
    <citation type="journal article" date="2010" name="Science">
        <title>Genomic comparison of the ants Camponotus floridanus and Harpegnathos saltator.</title>
        <authorList>
            <person name="Bonasio R."/>
            <person name="Zhang G."/>
            <person name="Ye C."/>
            <person name="Mutti N.S."/>
            <person name="Fang X."/>
            <person name="Qin N."/>
            <person name="Donahue G."/>
            <person name="Yang P."/>
            <person name="Li Q."/>
            <person name="Li C."/>
            <person name="Zhang P."/>
            <person name="Huang Z."/>
            <person name="Berger S.L."/>
            <person name="Reinberg D."/>
            <person name="Wang J."/>
            <person name="Liebig J."/>
        </authorList>
    </citation>
    <scope>NUCLEOTIDE SEQUENCE [LARGE SCALE GENOMIC DNA]</scope>
    <source>
        <strain evidence="6 7">R22 G/1</strain>
    </source>
</reference>
<keyword evidence="2 5" id="KW-0479">Metal-binding</keyword>
<gene>
    <name evidence="6" type="ORF">EAI_10567</name>
</gene>
<dbReference type="GO" id="GO:0006082">
    <property type="term" value="P:organic acid metabolic process"/>
    <property type="evidence" value="ECO:0007669"/>
    <property type="project" value="TreeGrafter"/>
</dbReference>
<evidence type="ECO:0000256" key="2">
    <source>
        <dbReference type="ARBA" id="ARBA00022723"/>
    </source>
</evidence>